<evidence type="ECO:0000256" key="1">
    <source>
        <dbReference type="ARBA" id="ARBA00009437"/>
    </source>
</evidence>
<evidence type="ECO:0000313" key="7">
    <source>
        <dbReference type="Proteomes" id="UP000191820"/>
    </source>
</evidence>
<evidence type="ECO:0000256" key="3">
    <source>
        <dbReference type="ARBA" id="ARBA00023125"/>
    </source>
</evidence>
<dbReference type="PROSITE" id="PS50931">
    <property type="entry name" value="HTH_LYSR"/>
    <property type="match status" value="1"/>
</dbReference>
<dbReference type="PANTHER" id="PTHR30126">
    <property type="entry name" value="HTH-TYPE TRANSCRIPTIONAL REGULATOR"/>
    <property type="match status" value="1"/>
</dbReference>
<accession>A0ABN4YA63</accession>
<dbReference type="SUPFAM" id="SSF53850">
    <property type="entry name" value="Periplasmic binding protein-like II"/>
    <property type="match status" value="1"/>
</dbReference>
<dbReference type="Gene3D" id="3.40.190.290">
    <property type="match status" value="1"/>
</dbReference>
<evidence type="ECO:0000313" key="6">
    <source>
        <dbReference type="EMBL" id="ARD21272.1"/>
    </source>
</evidence>
<sequence length="315" mass="35240">MQSRLHAHIGTIRQLEILLAVHDKGGINEAAKALFLTQPTVSIQMKKLADAVGEPIYRLSNRKLVFTDVGLEMVKTAVEVLDSFARLDMSLGNLRECKTGTLRIAVVTTSKYFIPHLLGPFCEQFPEIDIQLNVGNREQTIERLKQGIDDFYVFSHPPIDADFNSIELLQNPLVAIAHQDHPLAKQPHVSLTQLCQAPFLIRETGSGTRHAIEGFFKEHDVTPNVKMTIESNEAIKHCVMAKLGISILSAHTLTYGGQHGLVRLPVSALPINAKWFFVWSKSKRQTLIADQFLNHVQTNGKQLLEDELQRNGIDT</sequence>
<dbReference type="RefSeq" id="WP_055024772.1">
    <property type="nucleotide sequence ID" value="NZ_CANMJJ010000016.1"/>
</dbReference>
<dbReference type="SUPFAM" id="SSF46785">
    <property type="entry name" value="Winged helix' DNA-binding domain"/>
    <property type="match status" value="1"/>
</dbReference>
<dbReference type="Pfam" id="PF00126">
    <property type="entry name" value="HTH_1"/>
    <property type="match status" value="1"/>
</dbReference>
<name>A0ABN4YA63_9GAMM</name>
<comment type="similarity">
    <text evidence="1">Belongs to the LysR transcriptional regulatory family.</text>
</comment>
<dbReference type="InterPro" id="IPR005119">
    <property type="entry name" value="LysR_subst-bd"/>
</dbReference>
<protein>
    <submittedName>
        <fullName evidence="6">LysR family transcriptional regulator</fullName>
    </submittedName>
</protein>
<dbReference type="InterPro" id="IPR000847">
    <property type="entry name" value="LysR_HTH_N"/>
</dbReference>
<dbReference type="Gene3D" id="1.10.10.10">
    <property type="entry name" value="Winged helix-like DNA-binding domain superfamily/Winged helix DNA-binding domain"/>
    <property type="match status" value="1"/>
</dbReference>
<dbReference type="Pfam" id="PF03466">
    <property type="entry name" value="LysR_substrate"/>
    <property type="match status" value="1"/>
</dbReference>
<keyword evidence="4" id="KW-0804">Transcription</keyword>
<dbReference type="PANTHER" id="PTHR30126:SF5">
    <property type="entry name" value="HTH-TYPE TRANSCRIPTIONAL ACTIVATOR CMPR"/>
    <property type="match status" value="1"/>
</dbReference>
<keyword evidence="7" id="KW-1185">Reference proteome</keyword>
<organism evidence="6 7">
    <name type="scientific">Shewanella japonica</name>
    <dbReference type="NCBI Taxonomy" id="93973"/>
    <lineage>
        <taxon>Bacteria</taxon>
        <taxon>Pseudomonadati</taxon>
        <taxon>Pseudomonadota</taxon>
        <taxon>Gammaproteobacteria</taxon>
        <taxon>Alteromonadales</taxon>
        <taxon>Shewanellaceae</taxon>
        <taxon>Shewanella</taxon>
    </lineage>
</organism>
<keyword evidence="2" id="KW-0805">Transcription regulation</keyword>
<dbReference type="CDD" id="cd08419">
    <property type="entry name" value="PBP2_CbbR_RubisCO_like"/>
    <property type="match status" value="1"/>
</dbReference>
<feature type="domain" description="HTH lysR-type" evidence="5">
    <location>
        <begin position="11"/>
        <end position="67"/>
    </location>
</feature>
<evidence type="ECO:0000259" key="5">
    <source>
        <dbReference type="PROSITE" id="PS50931"/>
    </source>
</evidence>
<proteinExistence type="inferred from homology"/>
<keyword evidence="3" id="KW-0238">DNA-binding</keyword>
<evidence type="ECO:0000256" key="2">
    <source>
        <dbReference type="ARBA" id="ARBA00023015"/>
    </source>
</evidence>
<gene>
    <name evidence="6" type="ORF">SJ2017_0941</name>
</gene>
<dbReference type="Proteomes" id="UP000191820">
    <property type="component" value="Chromosome"/>
</dbReference>
<dbReference type="InterPro" id="IPR036390">
    <property type="entry name" value="WH_DNA-bd_sf"/>
</dbReference>
<dbReference type="InterPro" id="IPR036388">
    <property type="entry name" value="WH-like_DNA-bd_sf"/>
</dbReference>
<reference evidence="6 7" key="1">
    <citation type="submission" date="2017-03" db="EMBL/GenBank/DDBJ databases">
        <title>Genome sequencing of Shewanella japonica KCTC 22435.</title>
        <authorList>
            <person name="Kim K.M."/>
        </authorList>
    </citation>
    <scope>NUCLEOTIDE SEQUENCE [LARGE SCALE GENOMIC DNA]</scope>
    <source>
        <strain evidence="6 7">KCTC 22435</strain>
    </source>
</reference>
<dbReference type="EMBL" id="CP020472">
    <property type="protein sequence ID" value="ARD21272.1"/>
    <property type="molecule type" value="Genomic_DNA"/>
</dbReference>
<evidence type="ECO:0000256" key="4">
    <source>
        <dbReference type="ARBA" id="ARBA00023163"/>
    </source>
</evidence>